<dbReference type="Pfam" id="PF14559">
    <property type="entry name" value="TPR_19"/>
    <property type="match status" value="1"/>
</dbReference>
<keyword evidence="5" id="KW-0732">Signal</keyword>
<dbReference type="SUPFAM" id="SSF48452">
    <property type="entry name" value="TPR-like"/>
    <property type="match status" value="1"/>
</dbReference>
<proteinExistence type="predicted"/>
<dbReference type="AlphaFoldDB" id="A0A7J0BKK5"/>
<gene>
    <name evidence="7" type="ORF">DSM101010T_26680</name>
</gene>
<feature type="chain" id="PRO_5029555982" description="N-acetylmuramoyl-L-alanine amidase" evidence="5">
    <location>
        <begin position="25"/>
        <end position="432"/>
    </location>
</feature>
<dbReference type="SMART" id="SM00646">
    <property type="entry name" value="Ami_3"/>
    <property type="match status" value="1"/>
</dbReference>
<dbReference type="EC" id="3.5.1.28" evidence="2"/>
<evidence type="ECO:0000256" key="5">
    <source>
        <dbReference type="SAM" id="SignalP"/>
    </source>
</evidence>
<evidence type="ECO:0000256" key="2">
    <source>
        <dbReference type="ARBA" id="ARBA00011901"/>
    </source>
</evidence>
<evidence type="ECO:0000256" key="1">
    <source>
        <dbReference type="ARBA" id="ARBA00001561"/>
    </source>
</evidence>
<dbReference type="GO" id="GO:0030288">
    <property type="term" value="C:outer membrane-bounded periplasmic space"/>
    <property type="evidence" value="ECO:0007669"/>
    <property type="project" value="TreeGrafter"/>
</dbReference>
<evidence type="ECO:0000256" key="3">
    <source>
        <dbReference type="ARBA" id="ARBA00022801"/>
    </source>
</evidence>
<dbReference type="PANTHER" id="PTHR30404">
    <property type="entry name" value="N-ACETYLMURAMOYL-L-ALANINE AMIDASE"/>
    <property type="match status" value="1"/>
</dbReference>
<keyword evidence="8" id="KW-1185">Reference proteome</keyword>
<evidence type="ECO:0000313" key="8">
    <source>
        <dbReference type="Proteomes" id="UP000503840"/>
    </source>
</evidence>
<feature type="region of interest" description="Disordered" evidence="4">
    <location>
        <begin position="129"/>
        <end position="182"/>
    </location>
</feature>
<dbReference type="Proteomes" id="UP000503840">
    <property type="component" value="Unassembled WGS sequence"/>
</dbReference>
<feature type="domain" description="MurNAc-LAA" evidence="6">
    <location>
        <begin position="266"/>
        <end position="423"/>
    </location>
</feature>
<comment type="caution">
    <text evidence="7">The sequence shown here is derived from an EMBL/GenBank/DDBJ whole genome shotgun (WGS) entry which is preliminary data.</text>
</comment>
<dbReference type="Pfam" id="PF01520">
    <property type="entry name" value="Amidase_3"/>
    <property type="match status" value="1"/>
</dbReference>
<dbReference type="FunFam" id="3.40.630.40:FF:000005">
    <property type="entry name" value="N-acetylmuramoyl-L-alanine amidase (AmiA)"/>
    <property type="match status" value="1"/>
</dbReference>
<dbReference type="SUPFAM" id="SSF53187">
    <property type="entry name" value="Zn-dependent exopeptidases"/>
    <property type="match status" value="1"/>
</dbReference>
<accession>A0A7J0BKK5</accession>
<evidence type="ECO:0000259" key="6">
    <source>
        <dbReference type="SMART" id="SM00646"/>
    </source>
</evidence>
<dbReference type="PANTHER" id="PTHR30404:SF0">
    <property type="entry name" value="N-ACETYLMURAMOYL-L-ALANINE AMIDASE AMIC"/>
    <property type="match status" value="1"/>
</dbReference>
<feature type="compositionally biased region" description="Basic and acidic residues" evidence="4">
    <location>
        <begin position="161"/>
        <end position="182"/>
    </location>
</feature>
<reference evidence="7 8" key="1">
    <citation type="submission" date="2020-05" db="EMBL/GenBank/DDBJ databases">
        <title>Draft genome sequence of Desulfovibrio sp. strain HN2T.</title>
        <authorList>
            <person name="Ueno A."/>
            <person name="Tamazawa S."/>
            <person name="Tamamura S."/>
            <person name="Murakami T."/>
            <person name="Kiyama T."/>
            <person name="Inomata H."/>
            <person name="Amano Y."/>
            <person name="Miyakawa K."/>
            <person name="Tamaki H."/>
            <person name="Naganuma T."/>
            <person name="Kaneko K."/>
        </authorList>
    </citation>
    <scope>NUCLEOTIDE SEQUENCE [LARGE SCALE GENOMIC DNA]</scope>
    <source>
        <strain evidence="7 8">HN2</strain>
    </source>
</reference>
<evidence type="ECO:0000256" key="4">
    <source>
        <dbReference type="SAM" id="MobiDB-lite"/>
    </source>
</evidence>
<evidence type="ECO:0000313" key="7">
    <source>
        <dbReference type="EMBL" id="GFM34303.1"/>
    </source>
</evidence>
<dbReference type="GO" id="GO:0008745">
    <property type="term" value="F:N-acetylmuramoyl-L-alanine amidase activity"/>
    <property type="evidence" value="ECO:0007669"/>
    <property type="project" value="UniProtKB-EC"/>
</dbReference>
<feature type="signal peptide" evidence="5">
    <location>
        <begin position="1"/>
        <end position="24"/>
    </location>
</feature>
<dbReference type="InterPro" id="IPR050695">
    <property type="entry name" value="N-acetylmuramoyl_amidase_3"/>
</dbReference>
<dbReference type="EMBL" id="BLVO01000013">
    <property type="protein sequence ID" value="GFM34303.1"/>
    <property type="molecule type" value="Genomic_DNA"/>
</dbReference>
<name>A0A7J0BKK5_9BACT</name>
<dbReference type="InterPro" id="IPR011990">
    <property type="entry name" value="TPR-like_helical_dom_sf"/>
</dbReference>
<sequence length="432" mass="46758">MGAGLAAQGLLNAFAAFAPATAHALLPPPDEVLLNAGTNATAAPETLSKVFELAVRGQNLLAEGRYAEALTVLRNAASLEAQSDFVQGLLGRTLLALGDRKGATAHFRHAANLNPEDTYSRMMADMLSQHPEHRLDRRSTSDDAGQSGMPDAGVDTSGMARDTDRNTDGRKLTPLENAARQEETDMARLLADTPDTQAGYRVRRVVLDAGHGGFDSGAVGTEGLMEKDVNLELALACASVLRQRAPALRVFLTRTGDYYVPLSARTAVANQHSADLFISFHCNASENRAAQGVETYFCSEQASSKEAQRVARFENAVLRYEKTAATQQDADAVNIENLLFRYERRRYWQAADAAAGIMQKLLAKRLHFPDRGVHSADFYVLRKARMPSILLETGFISNDSEERLLSDAAYRQRMAASVASGIMNLAGKGGQA</sequence>
<organism evidence="7 8">
    <name type="scientific">Desulfovibrio subterraneus</name>
    <dbReference type="NCBI Taxonomy" id="2718620"/>
    <lineage>
        <taxon>Bacteria</taxon>
        <taxon>Pseudomonadati</taxon>
        <taxon>Thermodesulfobacteriota</taxon>
        <taxon>Desulfovibrionia</taxon>
        <taxon>Desulfovibrionales</taxon>
        <taxon>Desulfovibrionaceae</taxon>
        <taxon>Desulfovibrio</taxon>
    </lineage>
</organism>
<dbReference type="Gene3D" id="3.40.630.40">
    <property type="entry name" value="Zn-dependent exopeptidases"/>
    <property type="match status" value="1"/>
</dbReference>
<dbReference type="Gene3D" id="1.25.40.10">
    <property type="entry name" value="Tetratricopeptide repeat domain"/>
    <property type="match status" value="1"/>
</dbReference>
<dbReference type="CDD" id="cd02696">
    <property type="entry name" value="MurNAc-LAA"/>
    <property type="match status" value="1"/>
</dbReference>
<comment type="catalytic activity">
    <reaction evidence="1">
        <text>Hydrolyzes the link between N-acetylmuramoyl residues and L-amino acid residues in certain cell-wall glycopeptides.</text>
        <dbReference type="EC" id="3.5.1.28"/>
    </reaction>
</comment>
<feature type="compositionally biased region" description="Basic and acidic residues" evidence="4">
    <location>
        <begin position="130"/>
        <end position="141"/>
    </location>
</feature>
<keyword evidence="3" id="KW-0378">Hydrolase</keyword>
<dbReference type="GO" id="GO:0009253">
    <property type="term" value="P:peptidoglycan catabolic process"/>
    <property type="evidence" value="ECO:0007669"/>
    <property type="project" value="InterPro"/>
</dbReference>
<dbReference type="InterPro" id="IPR002508">
    <property type="entry name" value="MurNAc-LAA_cat"/>
</dbReference>
<protein>
    <recommendedName>
        <fullName evidence="2">N-acetylmuramoyl-L-alanine amidase</fullName>
        <ecNumber evidence="2">3.5.1.28</ecNumber>
    </recommendedName>
</protein>